<organism evidence="2 3">
    <name type="scientific">Tanacetum coccineum</name>
    <dbReference type="NCBI Taxonomy" id="301880"/>
    <lineage>
        <taxon>Eukaryota</taxon>
        <taxon>Viridiplantae</taxon>
        <taxon>Streptophyta</taxon>
        <taxon>Embryophyta</taxon>
        <taxon>Tracheophyta</taxon>
        <taxon>Spermatophyta</taxon>
        <taxon>Magnoliopsida</taxon>
        <taxon>eudicotyledons</taxon>
        <taxon>Gunneridae</taxon>
        <taxon>Pentapetalae</taxon>
        <taxon>asterids</taxon>
        <taxon>campanulids</taxon>
        <taxon>Asterales</taxon>
        <taxon>Asteraceae</taxon>
        <taxon>Asteroideae</taxon>
        <taxon>Anthemideae</taxon>
        <taxon>Anthemidinae</taxon>
        <taxon>Tanacetum</taxon>
    </lineage>
</organism>
<keyword evidence="3" id="KW-1185">Reference proteome</keyword>
<feature type="compositionally biased region" description="Basic and acidic residues" evidence="1">
    <location>
        <begin position="9"/>
        <end position="33"/>
    </location>
</feature>
<name>A0ABQ4YS77_9ASTR</name>
<feature type="region of interest" description="Disordered" evidence="1">
    <location>
        <begin position="1"/>
        <end position="33"/>
    </location>
</feature>
<comment type="caution">
    <text evidence="2">The sequence shown here is derived from an EMBL/GenBank/DDBJ whole genome shotgun (WGS) entry which is preliminary data.</text>
</comment>
<gene>
    <name evidence="2" type="ORF">Tco_0729643</name>
</gene>
<evidence type="ECO:0000256" key="1">
    <source>
        <dbReference type="SAM" id="MobiDB-lite"/>
    </source>
</evidence>
<reference evidence="2" key="2">
    <citation type="submission" date="2022-01" db="EMBL/GenBank/DDBJ databases">
        <authorList>
            <person name="Yamashiro T."/>
            <person name="Shiraishi A."/>
            <person name="Satake H."/>
            <person name="Nakayama K."/>
        </authorList>
    </citation>
    <scope>NUCLEOTIDE SEQUENCE</scope>
</reference>
<evidence type="ECO:0000313" key="3">
    <source>
        <dbReference type="Proteomes" id="UP001151760"/>
    </source>
</evidence>
<dbReference type="EMBL" id="BQNB010010620">
    <property type="protein sequence ID" value="GJS79762.1"/>
    <property type="molecule type" value="Genomic_DNA"/>
</dbReference>
<sequence>MDGLSIESSRTKLEKQDESRRSGNDTRAEGADIRLSNDTKPLNEVQSIGAYNVFANDRHHAKQPKFINERKVEHNVEQCLDKRPLLASVIENKTIESLNQTLESENDCLKKTIGQL</sequence>
<protein>
    <submittedName>
        <fullName evidence="2">Uncharacterized protein</fullName>
    </submittedName>
</protein>
<accession>A0ABQ4YS77</accession>
<proteinExistence type="predicted"/>
<dbReference type="Proteomes" id="UP001151760">
    <property type="component" value="Unassembled WGS sequence"/>
</dbReference>
<evidence type="ECO:0000313" key="2">
    <source>
        <dbReference type="EMBL" id="GJS79762.1"/>
    </source>
</evidence>
<reference evidence="2" key="1">
    <citation type="journal article" date="2022" name="Int. J. Mol. Sci.">
        <title>Draft Genome of Tanacetum Coccineum: Genomic Comparison of Closely Related Tanacetum-Family Plants.</title>
        <authorList>
            <person name="Yamashiro T."/>
            <person name="Shiraishi A."/>
            <person name="Nakayama K."/>
            <person name="Satake H."/>
        </authorList>
    </citation>
    <scope>NUCLEOTIDE SEQUENCE</scope>
</reference>